<dbReference type="InterPro" id="IPR056802">
    <property type="entry name" value="ATR-like_M-HEAT"/>
</dbReference>
<evidence type="ECO:0000256" key="6">
    <source>
        <dbReference type="ARBA" id="ARBA00022679"/>
    </source>
</evidence>
<comment type="catalytic activity">
    <reaction evidence="19">
        <text>L-seryl-[protein] + ATP = O-phospho-L-seryl-[protein] + ADP + H(+)</text>
        <dbReference type="Rhea" id="RHEA:17989"/>
        <dbReference type="Rhea" id="RHEA-COMP:9863"/>
        <dbReference type="Rhea" id="RHEA-COMP:11604"/>
        <dbReference type="ChEBI" id="CHEBI:15378"/>
        <dbReference type="ChEBI" id="CHEBI:29999"/>
        <dbReference type="ChEBI" id="CHEBI:30616"/>
        <dbReference type="ChEBI" id="CHEBI:83421"/>
        <dbReference type="ChEBI" id="CHEBI:456216"/>
        <dbReference type="EC" id="2.7.11.1"/>
    </reaction>
</comment>
<dbReference type="PROSITE" id="PS51190">
    <property type="entry name" value="FATC"/>
    <property type="match status" value="1"/>
</dbReference>
<dbReference type="Pfam" id="PF08064">
    <property type="entry name" value="UME"/>
    <property type="match status" value="1"/>
</dbReference>
<comment type="similarity">
    <text evidence="2">Belongs to the PI3/PI4-kinase family. ATM subfamily.</text>
</comment>
<dbReference type="EC" id="2.7.11.1" evidence="3"/>
<keyword evidence="10" id="KW-0067">ATP-binding</keyword>
<dbReference type="GO" id="GO:0000077">
    <property type="term" value="P:DNA damage checkpoint signaling"/>
    <property type="evidence" value="ECO:0007669"/>
    <property type="project" value="TreeGrafter"/>
</dbReference>
<dbReference type="PROSITE" id="PS50290">
    <property type="entry name" value="PI3_4_KINASE_3"/>
    <property type="match status" value="1"/>
</dbReference>
<dbReference type="GO" id="GO:0005524">
    <property type="term" value="F:ATP binding"/>
    <property type="evidence" value="ECO:0007669"/>
    <property type="project" value="UniProtKB-KW"/>
</dbReference>
<dbReference type="CDD" id="cd00892">
    <property type="entry name" value="PIKKc_ATR"/>
    <property type="match status" value="1"/>
</dbReference>
<evidence type="ECO:0000256" key="1">
    <source>
        <dbReference type="ARBA" id="ARBA00004123"/>
    </source>
</evidence>
<dbReference type="GO" id="GO:0006325">
    <property type="term" value="P:chromatin organization"/>
    <property type="evidence" value="ECO:0007669"/>
    <property type="project" value="UniProtKB-KW"/>
</dbReference>
<keyword evidence="8" id="KW-0227">DNA damage</keyword>
<dbReference type="InterPro" id="IPR012993">
    <property type="entry name" value="UME"/>
</dbReference>
<dbReference type="InterPro" id="IPR036940">
    <property type="entry name" value="PI3/4_kinase_cat_sf"/>
</dbReference>
<dbReference type="GO" id="GO:0005694">
    <property type="term" value="C:chromosome"/>
    <property type="evidence" value="ECO:0007669"/>
    <property type="project" value="TreeGrafter"/>
</dbReference>
<keyword evidence="14" id="KW-0469">Meiosis</keyword>
<keyword evidence="12" id="KW-0234">DNA repair</keyword>
<comment type="catalytic activity">
    <reaction evidence="18">
        <text>L-threonyl-[protein] + ATP = O-phospho-L-threonyl-[protein] + ADP + H(+)</text>
        <dbReference type="Rhea" id="RHEA:46608"/>
        <dbReference type="Rhea" id="RHEA-COMP:11060"/>
        <dbReference type="Rhea" id="RHEA-COMP:11605"/>
        <dbReference type="ChEBI" id="CHEBI:15378"/>
        <dbReference type="ChEBI" id="CHEBI:30013"/>
        <dbReference type="ChEBI" id="CHEBI:30616"/>
        <dbReference type="ChEBI" id="CHEBI:61977"/>
        <dbReference type="ChEBI" id="CHEBI:456216"/>
        <dbReference type="EC" id="2.7.11.1"/>
    </reaction>
</comment>
<dbReference type="Pfam" id="PF25030">
    <property type="entry name" value="M-HEAT_ATR"/>
    <property type="match status" value="1"/>
</dbReference>
<evidence type="ECO:0000256" key="12">
    <source>
        <dbReference type="ARBA" id="ARBA00023204"/>
    </source>
</evidence>
<keyword evidence="7" id="KW-0547">Nucleotide-binding</keyword>
<evidence type="ECO:0000256" key="16">
    <source>
        <dbReference type="ARBA" id="ARBA00030459"/>
    </source>
</evidence>
<dbReference type="STRING" id="984487.A0A1E4SPW5"/>
<dbReference type="GeneID" id="30983251"/>
<keyword evidence="13" id="KW-0539">Nucleus</keyword>
<evidence type="ECO:0000256" key="9">
    <source>
        <dbReference type="ARBA" id="ARBA00022777"/>
    </source>
</evidence>
<evidence type="ECO:0000256" key="15">
    <source>
        <dbReference type="ARBA" id="ARBA00029679"/>
    </source>
</evidence>
<dbReference type="InterPro" id="IPR057564">
    <property type="entry name" value="HEAT_ATR"/>
</dbReference>
<evidence type="ECO:0000256" key="5">
    <source>
        <dbReference type="ARBA" id="ARBA00022527"/>
    </source>
</evidence>
<dbReference type="OrthoDB" id="381190at2759"/>
<dbReference type="Pfam" id="PF02259">
    <property type="entry name" value="FAT"/>
    <property type="match status" value="1"/>
</dbReference>
<dbReference type="InterPro" id="IPR014009">
    <property type="entry name" value="PIK_FAT"/>
</dbReference>
<dbReference type="InterPro" id="IPR050517">
    <property type="entry name" value="DDR_Repair_Kinase"/>
</dbReference>
<evidence type="ECO:0000256" key="11">
    <source>
        <dbReference type="ARBA" id="ARBA00022853"/>
    </source>
</evidence>
<feature type="domain" description="FATC" evidence="22">
    <location>
        <begin position="2294"/>
        <end position="2326"/>
    </location>
</feature>
<evidence type="ECO:0000256" key="8">
    <source>
        <dbReference type="ARBA" id="ARBA00022763"/>
    </source>
</evidence>
<dbReference type="Pfam" id="PF23593">
    <property type="entry name" value="HEAT_ATR"/>
    <property type="match status" value="1"/>
</dbReference>
<dbReference type="SUPFAM" id="SSF56112">
    <property type="entry name" value="Protein kinase-like (PK-like)"/>
    <property type="match status" value="1"/>
</dbReference>
<dbReference type="FunFam" id="1.10.1070.11:FF:000033">
    <property type="entry name" value="Serine/threonine-protein kinase MEC1"/>
    <property type="match status" value="1"/>
</dbReference>
<dbReference type="PROSITE" id="PS51189">
    <property type="entry name" value="FAT"/>
    <property type="match status" value="1"/>
</dbReference>
<evidence type="ECO:0000256" key="7">
    <source>
        <dbReference type="ARBA" id="ARBA00022741"/>
    </source>
</evidence>
<dbReference type="InterPro" id="IPR011990">
    <property type="entry name" value="TPR-like_helical_dom_sf"/>
</dbReference>
<dbReference type="InterPro" id="IPR058681">
    <property type="entry name" value="HEAT_MEC1_N"/>
</dbReference>
<dbReference type="PANTHER" id="PTHR11139">
    <property type="entry name" value="ATAXIA TELANGIECTASIA MUTATED ATM -RELATED"/>
    <property type="match status" value="1"/>
</dbReference>
<dbReference type="Gene3D" id="1.10.1070.11">
    <property type="entry name" value="Phosphatidylinositol 3-/4-kinase, catalytic domain"/>
    <property type="match status" value="1"/>
</dbReference>
<sequence length="2326" mass="267716">MPRIAPVELNQFLDDLELNINNDDNTDFKKLVLFLFSFTSEKLQELAQEPNDPTSIQLLQRLVSALELVLGKRLHLLNLRLTPKDTTSISQELPSASDLPLYEWAIQFTLHHLPSHYEPETLNCLKSFIINIINLVTTKLHNLKYCMLIRDQLLALLQTDLDSLLKTLVNSTGVSLPKLVGTIHLFTILNDYDLSNKLGLNLAHYQLKFESFARKIWFLLNEILPVADSDFVSKLQDLKSLLILNQADNLVLNDMVTWNQISFLISWIVEILNAPTTGNTETTLSRTISTSLLKIFNHCLEKGIIDSLIHFPNFSGVLYNLCDQHRPNTHPFPPTILKTLHIINYCYRLAVNDKILINSYQTSTLNQFLIVPFGEIELDGLRARTLDHFGESKTHQISELLFYMSDNGTDVSNLNSWIQKVQEMLKNDSTCSKLSSLHMILSAMSHFPCLVSNDYNFQAQECTKCGTRSMNKNPYEVINTHRKTVFEKNEISVFYNVICQLLASEKRSIIEKNPVLGCDLLLSIFSLFSSYAPPIKGKDLSSDIIFRFLIQMLLQNNNREVRLIVTRILPLYLVQPESEQTETSFKIIFKQISSIEFSTDERRHFGESTIKAFVELAIISGGERLCILFIKLIDLLGENNDQHVNYVYNGFLQIASAKSLAPYKLLSPYLPSIAEVIIKKTRILNRITELLGITKKFFLNRTKEYTTPRLLEYYKADFIQEIAEAAGISKSDLIKKNLPRIIATYLVKDATINEKYIINVLSNINPKYKQVTLGDLISRVGEITWFILLQIQIDSDSKQFLNEERILNALKYVAKIAIKQKRLQVKDSNFDYIQHHLGENVLELVQKFSENVHHITGTKPFLEKISSLRAIEFLINKNIKAVTTALGQISTCLQASLENPDFQYLALECWFGLVQNLPPNHLISLIDIVISLIFQKFNSFEYKSKLIAVEILKKIYEGIKNKYTRYSLYYLSIPFLDSIQKYMPISDFKITKHMSRLSIFQEFTRRLKTSNEYVVQQALQDLLNYCQEYQANCQAEYFRDPLLEPSISELVRTVLDTASKFKNRNELISTNCAKVLSTMGSLDFNKFNFKSVKSQIIVIQDFKDYRENSEFLIDFIENMVLKIFWSSNNPIKQLFSAYAIQKFLEILNLNDVMNPNKTSQDHLIAVWNRFNEVSKSTLIPLLNSKYVAPISRFEPLGFPYFKIHMKFEVWLVDFTSNLLRRPLKSVFDKTVPPTKETIFETCSKLIKDQDISLCHYLLKYVALSHIMNGNDEVILDVKKEFMEILNADIRSASGDRMELLKNCYHTIFEVLDYFHAWVSSATQYLNNSALDSQELSRFKKHIKYVNIFLDYIPMDLIAMKSSQCDSYERTILYLEKCYRSGRVEDSIISSTLQSMYANINDFDALNGVLKKFSTNNLTEKLRTFQYHDNWSLAQESFQVICNSEDQKFDNIENNTKLLKSLSDHGLYEEVLSNLAAKSDLINLTSIPLDWSMVGLQASVQAGDINQINKWILIASSIGKPKDVETQIGFEFAKGIKFLFEGKNDGFERCMESMYRTIGSSLVSSISSSFSRNTYLMNQLHAIYDFSLMVAPQDELRKKDNERILKARLENMDQGFDLQWKILTLHQVANKILKNKSKISELLLYCSSLARRNQRLDVATRSTIKAMVLDDQNANIEYANLLWAQGKQTEAIKSLSEIIVEYKFKNDEAKAQAQLQYAKWLDESNHSSSLAIINEYSKTIELDNRWEKPYYDLGVYYSKIMESTKDQSGYYEQQTVRNFSKALAVGNLYIFEALPKSITIWLDFAQRRSKTREAERKLNQIVEDIDKCLTTIPAYVWYTAITQLLSRIVHEHKPSYEKLAAIISNIIKTYPNHSLWYVLSHSLSNDSVRRERVNTILKKVKNDDSSYGVTIENAKELFNSLIKIANFKIPKSPRAKRLSLEKDFKVTNLSNPYTSLVIPVRSNLEIRLPSIQTSKFNAFPRSASITFDGFDDIVNIFYSLQMPRQVTIRGSDNQPYRLMVKRDDTRKDAKVVEFTTMINRLLLSSTEARKRKLVISNYSVVALAENMGVIEFVADVQTMKSIISEQRRKMGLVVNERKIFMKLDEAQKMVKSSKSSDLQTLNNLTELFKSVCEENSPVLHNWYIDQFSDPSAWYLARNSFIRSSSVMSIVGYIIGLGDRHCENILFFRKNGSVLHIDFDCLFDKGSTLPTPEIVPFRLTQNMVDAMGVCGIEGGFRITCEVTGSILRENEAPLMNILETLLYDPLLDWKSLQKPETHLSKVRRKLRGLVNEKEGLPMNIHGQVDILIQEATSVERLSQMYGGWAPYI</sequence>
<evidence type="ECO:0000259" key="21">
    <source>
        <dbReference type="PROSITE" id="PS51189"/>
    </source>
</evidence>
<dbReference type="GO" id="GO:0004674">
    <property type="term" value="F:protein serine/threonine kinase activity"/>
    <property type="evidence" value="ECO:0007669"/>
    <property type="project" value="UniProtKB-KW"/>
</dbReference>
<comment type="subcellular location">
    <subcellularLocation>
        <location evidence="1">Nucleus</location>
    </subcellularLocation>
</comment>
<dbReference type="GO" id="GO:0006281">
    <property type="term" value="P:DNA repair"/>
    <property type="evidence" value="ECO:0007669"/>
    <property type="project" value="UniProtKB-KW"/>
</dbReference>
<dbReference type="Proteomes" id="UP000094285">
    <property type="component" value="Unassembled WGS sequence"/>
</dbReference>
<dbReference type="GO" id="GO:0005634">
    <property type="term" value="C:nucleus"/>
    <property type="evidence" value="ECO:0007669"/>
    <property type="project" value="UniProtKB-SubCell"/>
</dbReference>
<evidence type="ECO:0000313" key="24">
    <source>
        <dbReference type="Proteomes" id="UP000094285"/>
    </source>
</evidence>
<keyword evidence="11" id="KW-0156">Chromatin regulator</keyword>
<reference evidence="24" key="1">
    <citation type="submission" date="2016-05" db="EMBL/GenBank/DDBJ databases">
        <title>Comparative genomics of biotechnologically important yeasts.</title>
        <authorList>
            <consortium name="DOE Joint Genome Institute"/>
            <person name="Riley R."/>
            <person name="Haridas S."/>
            <person name="Wolfe K.H."/>
            <person name="Lopes M.R."/>
            <person name="Hittinger C.T."/>
            <person name="Goker M."/>
            <person name="Salamov A."/>
            <person name="Wisecaver J."/>
            <person name="Long T.M."/>
            <person name="Aerts A.L."/>
            <person name="Barry K."/>
            <person name="Choi C."/>
            <person name="Clum A."/>
            <person name="Coughlan A.Y."/>
            <person name="Deshpande S."/>
            <person name="Douglass A.P."/>
            <person name="Hanson S.J."/>
            <person name="Klenk H.-P."/>
            <person name="Labutti K."/>
            <person name="Lapidus A."/>
            <person name="Lindquist E."/>
            <person name="Lipzen A."/>
            <person name="Meier-Kolthoff J.P."/>
            <person name="Ohm R.A."/>
            <person name="Otillar R.P."/>
            <person name="Pangilinan J."/>
            <person name="Peng Y."/>
            <person name="Rokas A."/>
            <person name="Rosa C.A."/>
            <person name="Scheuner C."/>
            <person name="Sibirny A.A."/>
            <person name="Slot J.C."/>
            <person name="Stielow J.B."/>
            <person name="Sun H."/>
            <person name="Kurtzman C.P."/>
            <person name="Blackwell M."/>
            <person name="Grigoriev I.V."/>
            <person name="Jeffries T.W."/>
        </authorList>
    </citation>
    <scope>NUCLEOTIDE SEQUENCE [LARGE SCALE GENOMIC DNA]</scope>
    <source>
        <strain evidence="24">NRRL Y-17324</strain>
    </source>
</reference>
<evidence type="ECO:0000256" key="2">
    <source>
        <dbReference type="ARBA" id="ARBA00010769"/>
    </source>
</evidence>
<dbReference type="Gene3D" id="3.30.1010.10">
    <property type="entry name" value="Phosphatidylinositol 3-kinase Catalytic Subunit, Chain A, domain 4"/>
    <property type="match status" value="1"/>
</dbReference>
<dbReference type="Pfam" id="PF25385">
    <property type="entry name" value="HEAT_MEC1_N"/>
    <property type="match status" value="1"/>
</dbReference>
<evidence type="ECO:0000313" key="23">
    <source>
        <dbReference type="EMBL" id="ODV81452.1"/>
    </source>
</evidence>
<dbReference type="EMBL" id="KV453909">
    <property type="protein sequence ID" value="ODV81452.1"/>
    <property type="molecule type" value="Genomic_DNA"/>
</dbReference>
<evidence type="ECO:0000256" key="19">
    <source>
        <dbReference type="ARBA" id="ARBA00048679"/>
    </source>
</evidence>
<dbReference type="InterPro" id="IPR000403">
    <property type="entry name" value="PI3/4_kinase_cat_dom"/>
</dbReference>
<proteinExistence type="inferred from homology"/>
<evidence type="ECO:0000256" key="10">
    <source>
        <dbReference type="ARBA" id="ARBA00022840"/>
    </source>
</evidence>
<gene>
    <name evidence="23" type="ORF">CANTADRAFT_44489</name>
</gene>
<evidence type="ECO:0000256" key="13">
    <source>
        <dbReference type="ARBA" id="ARBA00023242"/>
    </source>
</evidence>
<evidence type="ECO:0000259" key="22">
    <source>
        <dbReference type="PROSITE" id="PS51190"/>
    </source>
</evidence>
<evidence type="ECO:0000256" key="17">
    <source>
        <dbReference type="ARBA" id="ARBA00033001"/>
    </source>
</evidence>
<dbReference type="InterPro" id="IPR011009">
    <property type="entry name" value="Kinase-like_dom_sf"/>
</dbReference>
<dbReference type="SMART" id="SM01343">
    <property type="entry name" value="FATC"/>
    <property type="match status" value="1"/>
</dbReference>
<organism evidence="23 24">
    <name type="scientific">Suhomyces tanzawaensis NRRL Y-17324</name>
    <dbReference type="NCBI Taxonomy" id="984487"/>
    <lineage>
        <taxon>Eukaryota</taxon>
        <taxon>Fungi</taxon>
        <taxon>Dikarya</taxon>
        <taxon>Ascomycota</taxon>
        <taxon>Saccharomycotina</taxon>
        <taxon>Pichiomycetes</taxon>
        <taxon>Debaryomycetaceae</taxon>
        <taxon>Suhomyces</taxon>
    </lineage>
</organism>
<feature type="domain" description="PI3K/PI4K catalytic" evidence="20">
    <location>
        <begin position="1989"/>
        <end position="2310"/>
    </location>
</feature>
<dbReference type="SMART" id="SM00146">
    <property type="entry name" value="PI3Kc"/>
    <property type="match status" value="1"/>
</dbReference>
<dbReference type="RefSeq" id="XP_020066574.1">
    <property type="nucleotide sequence ID" value="XM_020209115.1"/>
</dbReference>
<protein>
    <recommendedName>
        <fullName evidence="4">Serine/threonine-protein kinase MEC1</fullName>
        <ecNumber evidence="3">2.7.11.1</ecNumber>
    </recommendedName>
    <alternativeName>
        <fullName evidence="17">ATR homolog</fullName>
    </alternativeName>
    <alternativeName>
        <fullName evidence="16">DNA-damage checkpoint kinase MEC1</fullName>
    </alternativeName>
    <alternativeName>
        <fullName evidence="15">Mitosis entry checkpoint protein 1</fullName>
    </alternativeName>
</protein>
<evidence type="ECO:0000256" key="14">
    <source>
        <dbReference type="ARBA" id="ARBA00023254"/>
    </source>
</evidence>
<dbReference type="GO" id="GO:0000723">
    <property type="term" value="P:telomere maintenance"/>
    <property type="evidence" value="ECO:0007669"/>
    <property type="project" value="TreeGrafter"/>
</dbReference>
<dbReference type="InterPro" id="IPR003152">
    <property type="entry name" value="FATC_dom"/>
</dbReference>
<keyword evidence="9" id="KW-0418">Kinase</keyword>
<dbReference type="Pfam" id="PF02260">
    <property type="entry name" value="FATC"/>
    <property type="match status" value="1"/>
</dbReference>
<dbReference type="InterPro" id="IPR003151">
    <property type="entry name" value="PIK-rel_kinase_FAT"/>
</dbReference>
<keyword evidence="5" id="KW-0723">Serine/threonine-protein kinase</keyword>
<dbReference type="SUPFAM" id="SSF48371">
    <property type="entry name" value="ARM repeat"/>
    <property type="match status" value="1"/>
</dbReference>
<dbReference type="InterPro" id="IPR016024">
    <property type="entry name" value="ARM-type_fold"/>
</dbReference>
<keyword evidence="6" id="KW-0808">Transferase</keyword>
<evidence type="ECO:0000256" key="4">
    <source>
        <dbReference type="ARBA" id="ARBA00021345"/>
    </source>
</evidence>
<dbReference type="GO" id="GO:0051321">
    <property type="term" value="P:meiotic cell cycle"/>
    <property type="evidence" value="ECO:0007669"/>
    <property type="project" value="UniProtKB-KW"/>
</dbReference>
<dbReference type="Gene3D" id="1.25.40.10">
    <property type="entry name" value="Tetratricopeptide repeat domain"/>
    <property type="match status" value="1"/>
</dbReference>
<evidence type="ECO:0000256" key="18">
    <source>
        <dbReference type="ARBA" id="ARBA00047899"/>
    </source>
</evidence>
<evidence type="ECO:0000256" key="3">
    <source>
        <dbReference type="ARBA" id="ARBA00012513"/>
    </source>
</evidence>
<accession>A0A1E4SPW5</accession>
<evidence type="ECO:0000259" key="20">
    <source>
        <dbReference type="PROSITE" id="PS50290"/>
    </source>
</evidence>
<dbReference type="PANTHER" id="PTHR11139:SF125">
    <property type="entry name" value="SERINE_THREONINE-PROTEIN KINASE MEC1"/>
    <property type="match status" value="1"/>
</dbReference>
<keyword evidence="24" id="KW-1185">Reference proteome</keyword>
<dbReference type="Pfam" id="PF00454">
    <property type="entry name" value="PI3_PI4_kinase"/>
    <property type="match status" value="1"/>
</dbReference>
<dbReference type="SMART" id="SM00802">
    <property type="entry name" value="UME"/>
    <property type="match status" value="1"/>
</dbReference>
<feature type="domain" description="FAT" evidence="21">
    <location>
        <begin position="1356"/>
        <end position="1883"/>
    </location>
</feature>
<name>A0A1E4SPW5_9ASCO</name>